<evidence type="ECO:0000256" key="3">
    <source>
        <dbReference type="ARBA" id="ARBA00022781"/>
    </source>
</evidence>
<protein>
    <recommendedName>
        <fullName evidence="8">ATP synthase subunit delta</fullName>
    </recommendedName>
    <alternativeName>
        <fullName evidence="8">ATP synthase F(1) sector subunit delta</fullName>
    </alternativeName>
    <alternativeName>
        <fullName evidence="8">F-type ATPase subunit delta</fullName>
        <shortName evidence="8">F-ATPase subunit delta</shortName>
    </alternativeName>
</protein>
<dbReference type="AlphaFoldDB" id="A0A022KUQ4"/>
<keyword evidence="2 8" id="KW-0813">Transport</keyword>
<comment type="similarity">
    <text evidence="8">Belongs to the ATPase delta chain family.</text>
</comment>
<dbReference type="InterPro" id="IPR000711">
    <property type="entry name" value="ATPase_OSCP/dsu"/>
</dbReference>
<dbReference type="HAMAP" id="MF_01416">
    <property type="entry name" value="ATP_synth_delta_bact"/>
    <property type="match status" value="1"/>
</dbReference>
<dbReference type="HOGENOM" id="CLU_088880_0_0_11"/>
<dbReference type="GO" id="GO:0045259">
    <property type="term" value="C:proton-transporting ATP synthase complex"/>
    <property type="evidence" value="ECO:0007669"/>
    <property type="project" value="UniProtKB-KW"/>
</dbReference>
<comment type="subcellular location">
    <subcellularLocation>
        <location evidence="8">Cell membrane</location>
        <topology evidence="8">Peripheral membrane protein</topology>
    </subcellularLocation>
    <subcellularLocation>
        <location evidence="1">Membrane</location>
    </subcellularLocation>
</comment>
<gene>
    <name evidence="8" type="primary">atpH</name>
    <name evidence="9" type="ORF">D641_0112840</name>
</gene>
<evidence type="ECO:0000256" key="6">
    <source>
        <dbReference type="ARBA" id="ARBA00023196"/>
    </source>
</evidence>
<comment type="function">
    <text evidence="8">This protein is part of the stalk that links CF(0) to CF(1). It either transmits conformational changes from CF(0) to CF(1) or is implicated in proton conduction.</text>
</comment>
<comment type="caution">
    <text evidence="9">The sequence shown here is derived from an EMBL/GenBank/DDBJ whole genome shotgun (WGS) entry which is preliminary data.</text>
</comment>
<evidence type="ECO:0000313" key="9">
    <source>
        <dbReference type="EMBL" id="EYT48204.1"/>
    </source>
</evidence>
<keyword evidence="5 8" id="KW-0472">Membrane</keyword>
<dbReference type="Proteomes" id="UP000019754">
    <property type="component" value="Unassembled WGS sequence"/>
</dbReference>
<keyword evidence="3 8" id="KW-0375">Hydrogen ion transport</keyword>
<evidence type="ECO:0000256" key="2">
    <source>
        <dbReference type="ARBA" id="ARBA00022448"/>
    </source>
</evidence>
<reference evidence="9 10" key="1">
    <citation type="journal article" date="2013" name="Genome Announc.">
        <title>Draft genome sequence of an Actinobacterium, Brachybacterium muris strain UCD-AY4.</title>
        <authorList>
            <person name="Lo J.R."/>
            <person name="Lang J.M."/>
            <person name="Darling A.E."/>
            <person name="Eisen J.A."/>
            <person name="Coil D.A."/>
        </authorList>
    </citation>
    <scope>NUCLEOTIDE SEQUENCE [LARGE SCALE GENOMIC DNA]</scope>
    <source>
        <strain evidence="9 10">UCD-AY4</strain>
    </source>
</reference>
<dbReference type="EMBL" id="AORC01000017">
    <property type="protein sequence ID" value="EYT48204.1"/>
    <property type="molecule type" value="Genomic_DNA"/>
</dbReference>
<sequence length="272" mass="30074">MRGTSSTSLGEVLRLVDSAQAVPTDSLESGAEQLFSVADAIDSSNQLVRLLSDAGRPAEVKQSVVTNLFADKVSPQALEVTHEVVRRRWSEQEDILDALELAGVSVVLGQAEREDVRGLVEDEMFQVSRMIDRNGDLHAALDDARESPEQRERIMRSVLEGRVHRLTLQLVTRAVTRRSDTKPARRISELARFALDRRRRSFASVSSAIELSEPQQARLGAILTGIYGREIHMNVQVDPEVVGGLRIQVGNDLYDATVLARLARAKQQLVSS</sequence>
<dbReference type="PROSITE" id="PS00389">
    <property type="entry name" value="ATPASE_DELTA"/>
    <property type="match status" value="1"/>
</dbReference>
<evidence type="ECO:0000256" key="8">
    <source>
        <dbReference type="HAMAP-Rule" id="MF_01416"/>
    </source>
</evidence>
<dbReference type="GO" id="GO:0005886">
    <property type="term" value="C:plasma membrane"/>
    <property type="evidence" value="ECO:0007669"/>
    <property type="project" value="UniProtKB-SubCell"/>
</dbReference>
<organism evidence="9 10">
    <name type="scientific">Brachybacterium muris UCD-AY4</name>
    <dbReference type="NCBI Taxonomy" id="1249481"/>
    <lineage>
        <taxon>Bacteria</taxon>
        <taxon>Bacillati</taxon>
        <taxon>Actinomycetota</taxon>
        <taxon>Actinomycetes</taxon>
        <taxon>Micrococcales</taxon>
        <taxon>Dermabacteraceae</taxon>
        <taxon>Brachybacterium</taxon>
    </lineage>
</organism>
<evidence type="ECO:0000256" key="7">
    <source>
        <dbReference type="ARBA" id="ARBA00023310"/>
    </source>
</evidence>
<proteinExistence type="inferred from homology"/>
<keyword evidence="8" id="KW-1003">Cell membrane</keyword>
<accession>A0A022KUQ4</accession>
<evidence type="ECO:0000313" key="10">
    <source>
        <dbReference type="Proteomes" id="UP000019754"/>
    </source>
</evidence>
<keyword evidence="6 8" id="KW-0139">CF(1)</keyword>
<name>A0A022KUQ4_9MICO</name>
<evidence type="ECO:0000256" key="4">
    <source>
        <dbReference type="ARBA" id="ARBA00023065"/>
    </source>
</evidence>
<comment type="function">
    <text evidence="8">F(1)F(0) ATP synthase produces ATP from ADP in the presence of a proton or sodium gradient. F-type ATPases consist of two structural domains, F(1) containing the extramembraneous catalytic core and F(0) containing the membrane proton channel, linked together by a central stalk and a peripheral stalk. During catalysis, ATP synthesis in the catalytic domain of F(1) is coupled via a rotary mechanism of the central stalk subunits to proton translocation.</text>
</comment>
<dbReference type="Pfam" id="PF00213">
    <property type="entry name" value="OSCP"/>
    <property type="match status" value="1"/>
</dbReference>
<keyword evidence="4 8" id="KW-0406">Ion transport</keyword>
<evidence type="ECO:0000256" key="1">
    <source>
        <dbReference type="ARBA" id="ARBA00004370"/>
    </source>
</evidence>
<dbReference type="RefSeq" id="WP_017823905.1">
    <property type="nucleotide sequence ID" value="NZ_AORC01000017.1"/>
</dbReference>
<dbReference type="GO" id="GO:0046933">
    <property type="term" value="F:proton-transporting ATP synthase activity, rotational mechanism"/>
    <property type="evidence" value="ECO:0007669"/>
    <property type="project" value="UniProtKB-UniRule"/>
</dbReference>
<keyword evidence="10" id="KW-1185">Reference proteome</keyword>
<dbReference type="OrthoDB" id="5242917at2"/>
<dbReference type="InterPro" id="IPR020781">
    <property type="entry name" value="ATPase_OSCP/d_CS"/>
</dbReference>
<dbReference type="PANTHER" id="PTHR11910">
    <property type="entry name" value="ATP SYNTHASE DELTA CHAIN"/>
    <property type="match status" value="1"/>
</dbReference>
<dbReference type="NCBIfam" id="NF009967">
    <property type="entry name" value="PRK13430.1"/>
    <property type="match status" value="1"/>
</dbReference>
<dbReference type="STRING" id="1249481.D641_0112840"/>
<keyword evidence="7 8" id="KW-0066">ATP synthesis</keyword>
<evidence type="ECO:0000256" key="5">
    <source>
        <dbReference type="ARBA" id="ARBA00023136"/>
    </source>
</evidence>